<dbReference type="Proteomes" id="UP000245429">
    <property type="component" value="Chromosome"/>
</dbReference>
<sequence length="162" mass="18749">MLISSVKKNFCEILDFLRQLKPEDYTIQHLELSNASIGDHIRHIVELYQCLVNNYASGIVNYDFRERNVLIQTQITTAIDRIESLCCEIDKPNKKMQLEQGIDLVSFSVETNYFRELLYNLEHSIHHQALIKVAALKLSHVSLPDHFGVAKSTIEYRLKCAQ</sequence>
<dbReference type="KEGG" id="fse:DI487_02065"/>
<evidence type="ECO:0000313" key="1">
    <source>
        <dbReference type="EMBL" id="AWM15238.1"/>
    </source>
</evidence>
<dbReference type="RefSeq" id="WP_109570576.1">
    <property type="nucleotide sequence ID" value="NZ_CP029463.1"/>
</dbReference>
<dbReference type="AlphaFoldDB" id="A0A2U8QYQ9"/>
<dbReference type="PANTHER" id="PTHR39473:SF1">
    <property type="entry name" value="DINB-LIKE DOMAIN-CONTAINING PROTEIN"/>
    <property type="match status" value="1"/>
</dbReference>
<organism evidence="1 2">
    <name type="scientific">Flavobacterium sediminis</name>
    <dbReference type="NCBI Taxonomy" id="2201181"/>
    <lineage>
        <taxon>Bacteria</taxon>
        <taxon>Pseudomonadati</taxon>
        <taxon>Bacteroidota</taxon>
        <taxon>Flavobacteriia</taxon>
        <taxon>Flavobacteriales</taxon>
        <taxon>Flavobacteriaceae</taxon>
        <taxon>Flavobacterium</taxon>
    </lineage>
</organism>
<dbReference type="PANTHER" id="PTHR39473">
    <property type="match status" value="1"/>
</dbReference>
<dbReference type="EMBL" id="CP029463">
    <property type="protein sequence ID" value="AWM15238.1"/>
    <property type="molecule type" value="Genomic_DNA"/>
</dbReference>
<protein>
    <recommendedName>
        <fullName evidence="3">DinB family protein</fullName>
    </recommendedName>
</protein>
<evidence type="ECO:0000313" key="2">
    <source>
        <dbReference type="Proteomes" id="UP000245429"/>
    </source>
</evidence>
<accession>A0A2U8QYQ9</accession>
<name>A0A2U8QYQ9_9FLAO</name>
<dbReference type="OrthoDB" id="1162179at2"/>
<dbReference type="InterPro" id="IPR034660">
    <property type="entry name" value="DinB/YfiT-like"/>
</dbReference>
<evidence type="ECO:0008006" key="3">
    <source>
        <dbReference type="Google" id="ProtNLM"/>
    </source>
</evidence>
<reference evidence="1 2" key="1">
    <citation type="submission" date="2018-05" db="EMBL/GenBank/DDBJ databases">
        <title>Flavobacterium sp. MEBiC07310.</title>
        <authorList>
            <person name="Baek K."/>
        </authorList>
    </citation>
    <scope>NUCLEOTIDE SEQUENCE [LARGE SCALE GENOMIC DNA]</scope>
    <source>
        <strain evidence="1 2">MEBiC07310</strain>
    </source>
</reference>
<gene>
    <name evidence="1" type="ORF">DI487_02065</name>
</gene>
<dbReference type="SUPFAM" id="SSF109854">
    <property type="entry name" value="DinB/YfiT-like putative metalloenzymes"/>
    <property type="match status" value="1"/>
</dbReference>
<proteinExistence type="predicted"/>
<keyword evidence="2" id="KW-1185">Reference proteome</keyword>
<dbReference type="Gene3D" id="1.20.120.450">
    <property type="entry name" value="dinb family like domain"/>
    <property type="match status" value="1"/>
</dbReference>